<evidence type="ECO:0000256" key="11">
    <source>
        <dbReference type="ARBA" id="ARBA00023136"/>
    </source>
</evidence>
<evidence type="ECO:0000256" key="12">
    <source>
        <dbReference type="RuleBase" id="RU003879"/>
    </source>
</evidence>
<comment type="similarity">
    <text evidence="3 12">Belongs to the ExbD/TolR family.</text>
</comment>
<dbReference type="Proteomes" id="UP001284537">
    <property type="component" value="Unassembled WGS sequence"/>
</dbReference>
<keyword evidence="10 13" id="KW-1133">Transmembrane helix</keyword>
<keyword evidence="7" id="KW-0997">Cell inner membrane</keyword>
<dbReference type="Gene3D" id="3.30.420.270">
    <property type="match status" value="1"/>
</dbReference>
<sequence>MAFGGFDQNKAGGHTVAEINMIPLIDVMLVLLVIFMITAPLMTHAVKIDLPKASSVPQPPSDDPVALSVDGEGKLFWNREQIDRAVLNQRLADIAQAPQQPELHIRADQNVPYHFVAETLADAAKAGVSKIGFVSEPEAGAKH</sequence>
<keyword evidence="11 13" id="KW-0472">Membrane</keyword>
<dbReference type="EMBL" id="JAXARY010000020">
    <property type="protein sequence ID" value="MDX8129402.1"/>
    <property type="molecule type" value="Genomic_DNA"/>
</dbReference>
<reference evidence="14 15" key="1">
    <citation type="submission" date="2023-11" db="EMBL/GenBank/DDBJ databases">
        <authorList>
            <person name="Ouyang M.-Y."/>
        </authorList>
    </citation>
    <scope>NUCLEOTIDE SEQUENCE [LARGE SCALE GENOMIC DNA]</scope>
    <source>
        <strain evidence="14 15">OY6</strain>
    </source>
</reference>
<evidence type="ECO:0000313" key="15">
    <source>
        <dbReference type="Proteomes" id="UP001284537"/>
    </source>
</evidence>
<evidence type="ECO:0000256" key="10">
    <source>
        <dbReference type="ARBA" id="ARBA00022989"/>
    </source>
</evidence>
<organism evidence="14 15">
    <name type="scientific">Methylomonas defluvii</name>
    <dbReference type="NCBI Taxonomy" id="3045149"/>
    <lineage>
        <taxon>Bacteria</taxon>
        <taxon>Pseudomonadati</taxon>
        <taxon>Pseudomonadota</taxon>
        <taxon>Gammaproteobacteria</taxon>
        <taxon>Methylococcales</taxon>
        <taxon>Methylococcaceae</taxon>
        <taxon>Methylomonas</taxon>
    </lineage>
</organism>
<name>A0ABU4UKM9_9GAMM</name>
<evidence type="ECO:0000256" key="9">
    <source>
        <dbReference type="ARBA" id="ARBA00022927"/>
    </source>
</evidence>
<evidence type="ECO:0000256" key="2">
    <source>
        <dbReference type="ARBA" id="ARBA00004249"/>
    </source>
</evidence>
<dbReference type="PANTHER" id="PTHR30558:SF12">
    <property type="entry name" value="BIOPOLYMER TRANSPORT PROTEIN EXBD"/>
    <property type="match status" value="1"/>
</dbReference>
<comment type="function">
    <text evidence="1">Involved in the TonB-dependent energy-dependent transport of various receptor-bound substrates.</text>
</comment>
<evidence type="ECO:0000256" key="1">
    <source>
        <dbReference type="ARBA" id="ARBA00003540"/>
    </source>
</evidence>
<keyword evidence="6" id="KW-1003">Cell membrane</keyword>
<evidence type="ECO:0000256" key="6">
    <source>
        <dbReference type="ARBA" id="ARBA00022475"/>
    </source>
</evidence>
<accession>A0ABU4UKM9</accession>
<dbReference type="InterPro" id="IPR003400">
    <property type="entry name" value="ExbD"/>
</dbReference>
<dbReference type="RefSeq" id="WP_319962595.1">
    <property type="nucleotide sequence ID" value="NZ_JAXARY010000020.1"/>
</dbReference>
<keyword evidence="8 12" id="KW-0812">Transmembrane</keyword>
<evidence type="ECO:0000313" key="14">
    <source>
        <dbReference type="EMBL" id="MDX8129402.1"/>
    </source>
</evidence>
<feature type="transmembrane region" description="Helical" evidence="13">
    <location>
        <begin position="20"/>
        <end position="42"/>
    </location>
</feature>
<evidence type="ECO:0000256" key="13">
    <source>
        <dbReference type="SAM" id="Phobius"/>
    </source>
</evidence>
<keyword evidence="5 12" id="KW-0813">Transport</keyword>
<keyword evidence="9 12" id="KW-0653">Protein transport</keyword>
<comment type="subcellular location">
    <subcellularLocation>
        <location evidence="2">Cell inner membrane</location>
        <topology evidence="2">Single-pass type II membrane protein</topology>
    </subcellularLocation>
    <subcellularLocation>
        <location evidence="12">Cell membrane</location>
        <topology evidence="12">Single-pass type II membrane protein</topology>
    </subcellularLocation>
</comment>
<evidence type="ECO:0000256" key="5">
    <source>
        <dbReference type="ARBA" id="ARBA00022448"/>
    </source>
</evidence>
<comment type="subunit">
    <text evidence="4">The accessory proteins ExbB and ExbD seem to form a complex with TonB.</text>
</comment>
<dbReference type="Pfam" id="PF02472">
    <property type="entry name" value="ExbD"/>
    <property type="match status" value="1"/>
</dbReference>
<evidence type="ECO:0000256" key="7">
    <source>
        <dbReference type="ARBA" id="ARBA00022519"/>
    </source>
</evidence>
<evidence type="ECO:0000256" key="4">
    <source>
        <dbReference type="ARBA" id="ARBA00011471"/>
    </source>
</evidence>
<comment type="caution">
    <text evidence="14">The sequence shown here is derived from an EMBL/GenBank/DDBJ whole genome shotgun (WGS) entry which is preliminary data.</text>
</comment>
<protein>
    <submittedName>
        <fullName evidence="14">Biopolymer transporter ExbD</fullName>
    </submittedName>
</protein>
<keyword evidence="15" id="KW-1185">Reference proteome</keyword>
<evidence type="ECO:0000256" key="8">
    <source>
        <dbReference type="ARBA" id="ARBA00022692"/>
    </source>
</evidence>
<proteinExistence type="inferred from homology"/>
<dbReference type="PANTHER" id="PTHR30558">
    <property type="entry name" value="EXBD MEMBRANE COMPONENT OF PMF-DRIVEN MACROMOLECULE IMPORT SYSTEM"/>
    <property type="match status" value="1"/>
</dbReference>
<gene>
    <name evidence="14" type="ORF">QLH52_19030</name>
</gene>
<evidence type="ECO:0000256" key="3">
    <source>
        <dbReference type="ARBA" id="ARBA00005811"/>
    </source>
</evidence>